<evidence type="ECO:0000313" key="2">
    <source>
        <dbReference type="Proteomes" id="UP000193067"/>
    </source>
</evidence>
<name>A0A1Y2ILV9_TRAC3</name>
<dbReference type="EMBL" id="KZ084113">
    <property type="protein sequence ID" value="OSD01221.1"/>
    <property type="molecule type" value="Genomic_DNA"/>
</dbReference>
<gene>
    <name evidence="1" type="ORF">PYCCODRAFT_556316</name>
</gene>
<accession>A0A1Y2ILV9</accession>
<dbReference type="AlphaFoldDB" id="A0A1Y2ILV9"/>
<organism evidence="1 2">
    <name type="scientific">Trametes coccinea (strain BRFM310)</name>
    <name type="common">Pycnoporus coccineus</name>
    <dbReference type="NCBI Taxonomy" id="1353009"/>
    <lineage>
        <taxon>Eukaryota</taxon>
        <taxon>Fungi</taxon>
        <taxon>Dikarya</taxon>
        <taxon>Basidiomycota</taxon>
        <taxon>Agaricomycotina</taxon>
        <taxon>Agaricomycetes</taxon>
        <taxon>Polyporales</taxon>
        <taxon>Polyporaceae</taxon>
        <taxon>Trametes</taxon>
    </lineage>
</organism>
<dbReference type="Proteomes" id="UP000193067">
    <property type="component" value="Unassembled WGS sequence"/>
</dbReference>
<protein>
    <submittedName>
        <fullName evidence="1">Uncharacterized protein</fullName>
    </submittedName>
</protein>
<sequence>MIIIARANQCSLGFGLCTPTDASCVLAALSMSEEMLWKMHLYAQRALRMRHTGDRDIEEEVRGGIIMLHCKTGPEE</sequence>
<evidence type="ECO:0000313" key="1">
    <source>
        <dbReference type="EMBL" id="OSD01221.1"/>
    </source>
</evidence>
<proteinExistence type="predicted"/>
<reference evidence="1 2" key="1">
    <citation type="journal article" date="2015" name="Biotechnol. Biofuels">
        <title>Enhanced degradation of softwood versus hardwood by the white-rot fungus Pycnoporus coccineus.</title>
        <authorList>
            <person name="Couturier M."/>
            <person name="Navarro D."/>
            <person name="Chevret D."/>
            <person name="Henrissat B."/>
            <person name="Piumi F."/>
            <person name="Ruiz-Duenas F.J."/>
            <person name="Martinez A.T."/>
            <person name="Grigoriev I.V."/>
            <person name="Riley R."/>
            <person name="Lipzen A."/>
            <person name="Berrin J.G."/>
            <person name="Master E.R."/>
            <person name="Rosso M.N."/>
        </authorList>
    </citation>
    <scope>NUCLEOTIDE SEQUENCE [LARGE SCALE GENOMIC DNA]</scope>
    <source>
        <strain evidence="1 2">BRFM310</strain>
    </source>
</reference>
<keyword evidence="2" id="KW-1185">Reference proteome</keyword>